<reference evidence="2" key="1">
    <citation type="journal article" date="2021" name="Proc. Natl. Acad. Sci. U.S.A.">
        <title>Three genomes in the algal genus Volvox reveal the fate of a haploid sex-determining region after a transition to homothallism.</title>
        <authorList>
            <person name="Yamamoto K."/>
            <person name="Hamaji T."/>
            <person name="Kawai-Toyooka H."/>
            <person name="Matsuzaki R."/>
            <person name="Takahashi F."/>
            <person name="Nishimura Y."/>
            <person name="Kawachi M."/>
            <person name="Noguchi H."/>
            <person name="Minakuchi Y."/>
            <person name="Umen J.G."/>
            <person name="Toyoda A."/>
            <person name="Nozaki H."/>
        </authorList>
    </citation>
    <scope>NUCLEOTIDE SEQUENCE</scope>
    <source>
        <strain evidence="2">NIES-3780</strain>
    </source>
</reference>
<dbReference type="Proteomes" id="UP000747399">
    <property type="component" value="Unassembled WGS sequence"/>
</dbReference>
<proteinExistence type="predicted"/>
<comment type="caution">
    <text evidence="2">The sequence shown here is derived from an EMBL/GenBank/DDBJ whole genome shotgun (WGS) entry which is preliminary data.</text>
</comment>
<name>A0A8J4ASK2_9CHLO</name>
<evidence type="ECO:0000256" key="1">
    <source>
        <dbReference type="SAM" id="MobiDB-lite"/>
    </source>
</evidence>
<dbReference type="AlphaFoldDB" id="A0A8J4ASK2"/>
<organism evidence="2 3">
    <name type="scientific">Volvox africanus</name>
    <dbReference type="NCBI Taxonomy" id="51714"/>
    <lineage>
        <taxon>Eukaryota</taxon>
        <taxon>Viridiplantae</taxon>
        <taxon>Chlorophyta</taxon>
        <taxon>core chlorophytes</taxon>
        <taxon>Chlorophyceae</taxon>
        <taxon>CS clade</taxon>
        <taxon>Chlamydomonadales</taxon>
        <taxon>Volvocaceae</taxon>
        <taxon>Volvox</taxon>
    </lineage>
</organism>
<evidence type="ECO:0000313" key="2">
    <source>
        <dbReference type="EMBL" id="GIL46664.1"/>
    </source>
</evidence>
<feature type="compositionally biased region" description="Polar residues" evidence="1">
    <location>
        <begin position="101"/>
        <end position="130"/>
    </location>
</feature>
<gene>
    <name evidence="2" type="ORF">Vafri_3598</name>
</gene>
<accession>A0A8J4ASK2</accession>
<evidence type="ECO:0000313" key="3">
    <source>
        <dbReference type="Proteomes" id="UP000747399"/>
    </source>
</evidence>
<keyword evidence="3" id="KW-1185">Reference proteome</keyword>
<dbReference type="EMBL" id="BNCO01000004">
    <property type="protein sequence ID" value="GIL46664.1"/>
    <property type="molecule type" value="Genomic_DNA"/>
</dbReference>
<sequence length="327" mass="34762">MALGTRRNKSFGAANRTIAALKFHAELIREKAGDTSAASDHNEILGNMVDLHHRNMCQVGESLLRFQPFDTCSTELDLEVEDFEVGSSGENNPSDGRDSMQHQIRSSQNTSSLLDSADSQTSAPVKQGSTLPAKKAVQDVDPISLFRHMRAGTMSRGAGNLKGANILLSVPQAVSDDDEEVKVDASLRCGKSFLSRPDQQAGAANDMLAQIRGTKWNSDILSTKSSKSLNGKAGDVFILTTSRPELRGEVMLSSSLGSAIGGFTPGGSKSFTSGSVKRPQILPSVSVDSTPCLLATADYCERVSFRTSAAGPSSGGLLSKLKKIIRQ</sequence>
<protein>
    <submittedName>
        <fullName evidence="2">Uncharacterized protein</fullName>
    </submittedName>
</protein>
<feature type="region of interest" description="Disordered" evidence="1">
    <location>
        <begin position="83"/>
        <end position="134"/>
    </location>
</feature>